<comment type="caution">
    <text evidence="1">The sequence shown here is derived from an EMBL/GenBank/DDBJ whole genome shotgun (WGS) entry which is preliminary data.</text>
</comment>
<dbReference type="Proteomes" id="UP000827976">
    <property type="component" value="Chromosome 16"/>
</dbReference>
<reference evidence="2" key="1">
    <citation type="journal article" date="2022" name="Nat. Commun.">
        <title>Chromosome evolution and the genetic basis of agronomically important traits in greater yam.</title>
        <authorList>
            <person name="Bredeson J.V."/>
            <person name="Lyons J.B."/>
            <person name="Oniyinde I.O."/>
            <person name="Okereke N.R."/>
            <person name="Kolade O."/>
            <person name="Nnabue I."/>
            <person name="Nwadili C.O."/>
            <person name="Hribova E."/>
            <person name="Parker M."/>
            <person name="Nwogha J."/>
            <person name="Shu S."/>
            <person name="Carlson J."/>
            <person name="Kariba R."/>
            <person name="Muthemba S."/>
            <person name="Knop K."/>
            <person name="Barton G.J."/>
            <person name="Sherwood A.V."/>
            <person name="Lopez-Montes A."/>
            <person name="Asiedu R."/>
            <person name="Jamnadass R."/>
            <person name="Muchugi A."/>
            <person name="Goodstein D."/>
            <person name="Egesi C.N."/>
            <person name="Featherston J."/>
            <person name="Asfaw A."/>
            <person name="Simpson G.G."/>
            <person name="Dolezel J."/>
            <person name="Hendre P.S."/>
            <person name="Van Deynze A."/>
            <person name="Kumar P.L."/>
            <person name="Obidiegwu J.E."/>
            <person name="Bhattacharjee R."/>
            <person name="Rokhsar D.S."/>
        </authorList>
    </citation>
    <scope>NUCLEOTIDE SEQUENCE [LARGE SCALE GENOMIC DNA]</scope>
    <source>
        <strain evidence="2">cv. TDa95/00328</strain>
    </source>
</reference>
<keyword evidence="2" id="KW-1185">Reference proteome</keyword>
<sequence>MKANKSKFILLVLISCNLVILLLRKLSPEFPVEKIITMKENEMKVEPVSFLASRFLVMIMAYLSTLAYDRRDLSLEELVSSVRWTWYRPVITLLYIELISTASASLLMMLTMFAKATRGVVLLDALLLSSFVALLSWLGPVLFAYSDVACKLSVVASVVEEHCQGQAAVERAAELIEGRKVCAFLLSCVLMVLEQVPFMIFDQQKINGEQWWIMAVFVFLMNILVKFLVYFVYTVFYFECKRSSQRRQEELLK</sequence>
<name>A0ACB7UHS8_DIOAL</name>
<gene>
    <name evidence="1" type="ORF">IHE45_16G055200</name>
</gene>
<accession>A0ACB7UHS8</accession>
<evidence type="ECO:0000313" key="1">
    <source>
        <dbReference type="EMBL" id="KAH7659803.1"/>
    </source>
</evidence>
<organism evidence="1 2">
    <name type="scientific">Dioscorea alata</name>
    <name type="common">Purple yam</name>
    <dbReference type="NCBI Taxonomy" id="55571"/>
    <lineage>
        <taxon>Eukaryota</taxon>
        <taxon>Viridiplantae</taxon>
        <taxon>Streptophyta</taxon>
        <taxon>Embryophyta</taxon>
        <taxon>Tracheophyta</taxon>
        <taxon>Spermatophyta</taxon>
        <taxon>Magnoliopsida</taxon>
        <taxon>Liliopsida</taxon>
        <taxon>Dioscoreales</taxon>
        <taxon>Dioscoreaceae</taxon>
        <taxon>Dioscorea</taxon>
    </lineage>
</organism>
<protein>
    <submittedName>
        <fullName evidence="1">Uncharacterized protein</fullName>
    </submittedName>
</protein>
<evidence type="ECO:0000313" key="2">
    <source>
        <dbReference type="Proteomes" id="UP000827976"/>
    </source>
</evidence>
<dbReference type="EMBL" id="CM037026">
    <property type="protein sequence ID" value="KAH7659803.1"/>
    <property type="molecule type" value="Genomic_DNA"/>
</dbReference>
<proteinExistence type="predicted"/>